<dbReference type="GO" id="GO:0005524">
    <property type="term" value="F:ATP binding"/>
    <property type="evidence" value="ECO:0007669"/>
    <property type="project" value="UniProtKB-KW"/>
</dbReference>
<evidence type="ECO:0000313" key="11">
    <source>
        <dbReference type="Proteomes" id="UP001330434"/>
    </source>
</evidence>
<dbReference type="InterPro" id="IPR030679">
    <property type="entry name" value="ABC_ATPase_HisP-typ"/>
</dbReference>
<feature type="domain" description="ABC transporter" evidence="9">
    <location>
        <begin position="2"/>
        <end position="236"/>
    </location>
</feature>
<keyword evidence="4" id="KW-1003">Cell membrane</keyword>
<dbReference type="CDD" id="cd03262">
    <property type="entry name" value="ABC_HisP_GlnQ"/>
    <property type="match status" value="1"/>
</dbReference>
<dbReference type="EMBL" id="CP133270">
    <property type="protein sequence ID" value="WVX66545.1"/>
    <property type="molecule type" value="Genomic_DNA"/>
</dbReference>
<dbReference type="PROSITE" id="PS50893">
    <property type="entry name" value="ABC_TRANSPORTER_2"/>
    <property type="match status" value="1"/>
</dbReference>
<comment type="subcellular location">
    <subcellularLocation>
        <location evidence="1">Cell membrane</location>
        <topology evidence="1">Peripheral membrane protein</topology>
    </subcellularLocation>
</comment>
<dbReference type="PIRSF" id="PIRSF039085">
    <property type="entry name" value="ABC_ATPase_HisP"/>
    <property type="match status" value="1"/>
</dbReference>
<evidence type="ECO:0000256" key="1">
    <source>
        <dbReference type="ARBA" id="ARBA00004202"/>
    </source>
</evidence>
<keyword evidence="8" id="KW-0472">Membrane</keyword>
<dbReference type="Pfam" id="PF00005">
    <property type="entry name" value="ABC_tran"/>
    <property type="match status" value="1"/>
</dbReference>
<evidence type="ECO:0000259" key="9">
    <source>
        <dbReference type="PROSITE" id="PS50893"/>
    </source>
</evidence>
<evidence type="ECO:0000256" key="7">
    <source>
        <dbReference type="ARBA" id="ARBA00022970"/>
    </source>
</evidence>
<dbReference type="SUPFAM" id="SSF52540">
    <property type="entry name" value="P-loop containing nucleoside triphosphate hydrolases"/>
    <property type="match status" value="1"/>
</dbReference>
<keyword evidence="11" id="KW-1185">Reference proteome</keyword>
<evidence type="ECO:0000313" key="10">
    <source>
        <dbReference type="EMBL" id="WVX66545.1"/>
    </source>
</evidence>
<evidence type="ECO:0000256" key="4">
    <source>
        <dbReference type="ARBA" id="ARBA00022475"/>
    </source>
</evidence>
<evidence type="ECO:0000256" key="8">
    <source>
        <dbReference type="ARBA" id="ARBA00023136"/>
    </source>
</evidence>
<dbReference type="InterPro" id="IPR017871">
    <property type="entry name" value="ABC_transporter-like_CS"/>
</dbReference>
<keyword evidence="6 10" id="KW-0067">ATP-binding</keyword>
<keyword evidence="7" id="KW-0029">Amino-acid transport</keyword>
<proteinExistence type="inferred from homology"/>
<keyword evidence="5" id="KW-0547">Nucleotide-binding</keyword>
<dbReference type="InterPro" id="IPR027417">
    <property type="entry name" value="P-loop_NTPase"/>
</dbReference>
<dbReference type="PANTHER" id="PTHR43166:SF9">
    <property type="entry name" value="GLUTAMATE_ASPARTATE IMPORT ATP-BINDING PROTEIN GLTL"/>
    <property type="match status" value="1"/>
</dbReference>
<accession>A0ABZ2C458</accession>
<dbReference type="InterPro" id="IPR003439">
    <property type="entry name" value="ABC_transporter-like_ATP-bd"/>
</dbReference>
<dbReference type="RefSeq" id="WP_331255401.1">
    <property type="nucleotide sequence ID" value="NZ_CP133270.1"/>
</dbReference>
<organism evidence="10 11">
    <name type="scientific">Candidatus Bealeia paramacronuclearis</name>
    <dbReference type="NCBI Taxonomy" id="1921001"/>
    <lineage>
        <taxon>Bacteria</taxon>
        <taxon>Pseudomonadati</taxon>
        <taxon>Pseudomonadota</taxon>
        <taxon>Alphaproteobacteria</taxon>
        <taxon>Holosporales</taxon>
        <taxon>Holosporaceae</taxon>
        <taxon>Candidatus Bealeia</taxon>
    </lineage>
</organism>
<protein>
    <submittedName>
        <fullName evidence="10">Amino acid ABC transporter ATP-binding protein</fullName>
    </submittedName>
</protein>
<name>A0ABZ2C458_9PROT</name>
<gene>
    <name evidence="10" type="ORF">Bealeia1_00724</name>
</gene>
<dbReference type="Proteomes" id="UP001330434">
    <property type="component" value="Chromosome"/>
</dbReference>
<dbReference type="SMART" id="SM00382">
    <property type="entry name" value="AAA"/>
    <property type="match status" value="1"/>
</dbReference>
<sequence>MIRLEKITKSFGAHHVLKNVSGQISHGEVVAIIGPSGSGKSTLLRMMNGLEKPSSGRLLVDGEDLTSKKMDIQKVRTRAGMVFQHFNLFPHMTTLENVSYVPQKVKKLSRDDAEERGRVLLNRVGLSDKTDMYPPRLSGGQKQRAAIARALAMDPEIMLFDEPTSALDPEMVKEVLNVMQTLAHTGMTMVIVTHEMGFAREVADRVWFLDHGELLEDASSKAFFESPNSDRAKQFLEMVL</sequence>
<keyword evidence="3" id="KW-0813">Transport</keyword>
<reference evidence="10 11" key="1">
    <citation type="journal article" date="2024" name="Environ. Microbiol.">
        <title>Novel evolutionary insights on the interactions of the Holosporales (Alphaproteobacteria) with eukaryotic hosts from comparative genomics.</title>
        <authorList>
            <person name="Giovannini M."/>
            <person name="Petroni G."/>
            <person name="Castelli M."/>
        </authorList>
    </citation>
    <scope>NUCLEOTIDE SEQUENCE [LARGE SCALE GENOMIC DNA]</scope>
    <source>
        <strain evidence="10 11">US_Bl 15I1</strain>
    </source>
</reference>
<dbReference type="InterPro" id="IPR003593">
    <property type="entry name" value="AAA+_ATPase"/>
</dbReference>
<evidence type="ECO:0000256" key="2">
    <source>
        <dbReference type="ARBA" id="ARBA00005417"/>
    </source>
</evidence>
<dbReference type="Gene3D" id="3.40.50.300">
    <property type="entry name" value="P-loop containing nucleotide triphosphate hydrolases"/>
    <property type="match status" value="1"/>
</dbReference>
<evidence type="ECO:0000256" key="3">
    <source>
        <dbReference type="ARBA" id="ARBA00022448"/>
    </source>
</evidence>
<evidence type="ECO:0000256" key="5">
    <source>
        <dbReference type="ARBA" id="ARBA00022741"/>
    </source>
</evidence>
<comment type="similarity">
    <text evidence="2">Belongs to the ABC transporter superfamily.</text>
</comment>
<evidence type="ECO:0000256" key="6">
    <source>
        <dbReference type="ARBA" id="ARBA00022840"/>
    </source>
</evidence>
<dbReference type="PANTHER" id="PTHR43166">
    <property type="entry name" value="AMINO ACID IMPORT ATP-BINDING PROTEIN"/>
    <property type="match status" value="1"/>
</dbReference>
<dbReference type="PROSITE" id="PS00211">
    <property type="entry name" value="ABC_TRANSPORTER_1"/>
    <property type="match status" value="1"/>
</dbReference>
<dbReference type="InterPro" id="IPR050086">
    <property type="entry name" value="MetN_ABC_transporter-like"/>
</dbReference>